<dbReference type="Gene3D" id="2.10.25.10">
    <property type="entry name" value="Laminin"/>
    <property type="match status" value="1"/>
</dbReference>
<protein>
    <recommendedName>
        <fullName evidence="4">EGF-like domain-containing protein</fullName>
    </recommendedName>
</protein>
<dbReference type="InterPro" id="IPR000742">
    <property type="entry name" value="EGF"/>
</dbReference>
<dbReference type="PROSITE" id="PS00022">
    <property type="entry name" value="EGF_1"/>
    <property type="match status" value="1"/>
</dbReference>
<accession>A0AAD5WWD1</accession>
<evidence type="ECO:0000256" key="2">
    <source>
        <dbReference type="SAM" id="MobiDB-lite"/>
    </source>
</evidence>
<proteinExistence type="predicted"/>
<dbReference type="PROSITE" id="PS50026">
    <property type="entry name" value="EGF_3"/>
    <property type="match status" value="1"/>
</dbReference>
<organism evidence="5 6">
    <name type="scientific">Zalerion maritima</name>
    <dbReference type="NCBI Taxonomy" id="339359"/>
    <lineage>
        <taxon>Eukaryota</taxon>
        <taxon>Fungi</taxon>
        <taxon>Dikarya</taxon>
        <taxon>Ascomycota</taxon>
        <taxon>Pezizomycotina</taxon>
        <taxon>Sordariomycetes</taxon>
        <taxon>Lulworthiomycetidae</taxon>
        <taxon>Lulworthiales</taxon>
        <taxon>Lulworthiaceae</taxon>
        <taxon>Zalerion</taxon>
    </lineage>
</organism>
<comment type="caution">
    <text evidence="5">The sequence shown here is derived from an EMBL/GenBank/DDBJ whole genome shotgun (WGS) entry which is preliminary data.</text>
</comment>
<evidence type="ECO:0000313" key="5">
    <source>
        <dbReference type="EMBL" id="KAJ2905675.1"/>
    </source>
</evidence>
<feature type="compositionally biased region" description="Polar residues" evidence="2">
    <location>
        <begin position="502"/>
        <end position="515"/>
    </location>
</feature>
<keyword evidence="3" id="KW-0812">Transmembrane</keyword>
<dbReference type="PROSITE" id="PS01186">
    <property type="entry name" value="EGF_2"/>
    <property type="match status" value="1"/>
</dbReference>
<dbReference type="CDD" id="cd00054">
    <property type="entry name" value="EGF_CA"/>
    <property type="match status" value="1"/>
</dbReference>
<feature type="compositionally biased region" description="Basic and acidic residues" evidence="2">
    <location>
        <begin position="258"/>
        <end position="270"/>
    </location>
</feature>
<name>A0AAD5WWD1_9PEZI</name>
<keyword evidence="3" id="KW-0472">Membrane</keyword>
<keyword evidence="1" id="KW-0245">EGF-like domain</keyword>
<feature type="transmembrane region" description="Helical" evidence="3">
    <location>
        <begin position="562"/>
        <end position="589"/>
    </location>
</feature>
<reference evidence="5" key="1">
    <citation type="submission" date="2022-07" db="EMBL/GenBank/DDBJ databases">
        <title>Draft genome sequence of Zalerion maritima ATCC 34329, a (micro)plastics degrading marine fungus.</title>
        <authorList>
            <person name="Paco A."/>
            <person name="Goncalves M.F.M."/>
            <person name="Rocha-Santos T.A.P."/>
            <person name="Alves A."/>
        </authorList>
    </citation>
    <scope>NUCLEOTIDE SEQUENCE</scope>
    <source>
        <strain evidence="5">ATCC 34329</strain>
    </source>
</reference>
<keyword evidence="3" id="KW-1133">Transmembrane helix</keyword>
<keyword evidence="6" id="KW-1185">Reference proteome</keyword>
<sequence>MDQPSGIAGSVRRARERALAGLPREDVPIRQMSPMEGEGDDGNWSSQPAQPMGLSAGPSRIPRPQARTGMPRDGQAGMAISRPQQVPQWPLAAPYPSEMSSDYGESPGLPQAPQRPPRPSQVPSMLDASRIQDPVPSVFPVQEQNQRESNNEFLSVPSGPQTPSSRPSTLSSVGTIPDFPVPVNAPLGPSRRSVNLGPPPSARRGASSFYSNASYVSPIPEESPRSRSHGSYASSSAMPDGWTTDSPGYSPGDPETFFDERVRDSSRYSDSEFGDESQLVRSASVGKRGVPALVMTPSQQQRRIPLQRPSPSPIQPEPSFAGGTAYLEASSTSSGALPTSKKAEAGSALTVDGILGAYEGASGSDPAAAIKMSTSPKGFSRLSAIRRPPRLDIDAVRDAEARGSLTSLPDLIKRATRLAAMIERGRRPASRFDMNDFPDDIYNDRGWDPDKDPSINEKHQSGLSDMLAAFPPPAQAVTATRRSSFRQSLRQSASTAWPLPFSRSQNTSQETVPRENNSLNDNSGSNGSNNVTIARSIDGGDEPPGDTKRERDTRRRCCGLPLWGFIVVVIIVIILIAAAVVIPLQFFVFNQDNGDVKSALSECQTSLPCQNGGTNVISQGVCSCICTNGFTGSDCSTAGSEGCTTVTIDSTNSTNISNVTLGQAIPRLIESAQTNFSVPLSATAILAKLNTDSLSCTSQNALVTFDGESMRDGSDVDVTSGSITLGEEGDDDGSSIVVNELITLTIQPGGTSTVTLSLATGMGFSTIVTAPTASTVYATTLTLSTVINSRTPVITTTTPTSTETTATATPSSTFTVSDDAIDFARVAVLFILQEESLDSASDAQNNLQQFFSAAESTRTGGATAAQAMNITVGDDNTVDLVNFLVDVGSGPVGGSSSQ</sequence>
<evidence type="ECO:0000259" key="4">
    <source>
        <dbReference type="PROSITE" id="PS50026"/>
    </source>
</evidence>
<feature type="region of interest" description="Disordered" evidence="2">
    <location>
        <begin position="1"/>
        <end position="325"/>
    </location>
</feature>
<feature type="compositionally biased region" description="Polar residues" evidence="2">
    <location>
        <begin position="151"/>
        <end position="174"/>
    </location>
</feature>
<feature type="compositionally biased region" description="Low complexity" evidence="2">
    <location>
        <begin position="516"/>
        <end position="530"/>
    </location>
</feature>
<feature type="region of interest" description="Disordered" evidence="2">
    <location>
        <begin position="496"/>
        <end position="552"/>
    </location>
</feature>
<dbReference type="PANTHER" id="PTHR17178:SF0">
    <property type="entry name" value="SERGLYCIN"/>
    <property type="match status" value="1"/>
</dbReference>
<keyword evidence="1" id="KW-1015">Disulfide bond</keyword>
<dbReference type="AlphaFoldDB" id="A0AAD5WWD1"/>
<dbReference type="Proteomes" id="UP001201980">
    <property type="component" value="Unassembled WGS sequence"/>
</dbReference>
<dbReference type="PANTHER" id="PTHR17178">
    <property type="entry name" value="SECRETORY GRANULE PROTEOGLYCAN CORE PROTEIN"/>
    <property type="match status" value="1"/>
</dbReference>
<evidence type="ECO:0000256" key="1">
    <source>
        <dbReference type="PROSITE-ProRule" id="PRU00076"/>
    </source>
</evidence>
<feature type="domain" description="EGF-like" evidence="4">
    <location>
        <begin position="599"/>
        <end position="636"/>
    </location>
</feature>
<comment type="caution">
    <text evidence="1">Lacks conserved residue(s) required for the propagation of feature annotation.</text>
</comment>
<gene>
    <name evidence="5" type="ORF">MKZ38_004750</name>
</gene>
<dbReference type="EMBL" id="JAKWBI020000027">
    <property type="protein sequence ID" value="KAJ2905675.1"/>
    <property type="molecule type" value="Genomic_DNA"/>
</dbReference>
<evidence type="ECO:0000313" key="6">
    <source>
        <dbReference type="Proteomes" id="UP001201980"/>
    </source>
</evidence>
<evidence type="ECO:0000256" key="3">
    <source>
        <dbReference type="SAM" id="Phobius"/>
    </source>
</evidence>
<feature type="disulfide bond" evidence="1">
    <location>
        <begin position="626"/>
        <end position="635"/>
    </location>
</feature>